<organism evidence="1">
    <name type="scientific">Noccaea caerulescens</name>
    <name type="common">Alpine penny-cress</name>
    <name type="synonym">Thlaspi caerulescens</name>
    <dbReference type="NCBI Taxonomy" id="107243"/>
    <lineage>
        <taxon>Eukaryota</taxon>
        <taxon>Viridiplantae</taxon>
        <taxon>Streptophyta</taxon>
        <taxon>Embryophyta</taxon>
        <taxon>Tracheophyta</taxon>
        <taxon>Spermatophyta</taxon>
        <taxon>Magnoliopsida</taxon>
        <taxon>eudicotyledons</taxon>
        <taxon>Gunneridae</taxon>
        <taxon>Pentapetalae</taxon>
        <taxon>rosids</taxon>
        <taxon>malvids</taxon>
        <taxon>Brassicales</taxon>
        <taxon>Brassicaceae</taxon>
        <taxon>Coluteocarpeae</taxon>
        <taxon>Noccaea</taxon>
    </lineage>
</organism>
<dbReference type="InterPro" id="IPR009568">
    <property type="entry name" value="DUF1184"/>
</dbReference>
<evidence type="ECO:0000313" key="1">
    <source>
        <dbReference type="EMBL" id="JAU38835.1"/>
    </source>
</evidence>
<dbReference type="EMBL" id="GEVK01013997">
    <property type="protein sequence ID" value="JAU38835.1"/>
    <property type="molecule type" value="Transcribed_RNA"/>
</dbReference>
<dbReference type="Pfam" id="PF06683">
    <property type="entry name" value="DUF1184"/>
    <property type="match status" value="2"/>
</dbReference>
<proteinExistence type="predicted"/>
<gene>
    <name evidence="1" type="ORF">LC_TR10649_c0_g1_i1_g.37749</name>
</gene>
<protein>
    <submittedName>
        <fullName evidence="1">Uncharacterized protein</fullName>
    </submittedName>
</protein>
<accession>A0A1J3F3T8</accession>
<dbReference type="AlphaFoldDB" id="A0A1J3F3T8"/>
<sequence length="448" mass="51453">MESESTSGVLRRKARSYRYYPYSSGSVSGKEEMKEEVVRLGAELSVSVAESMFLVCDDVRTLLFLCLRLWRDVLPQCDPVLERLLLVMYHVYSKDIKPKNGVFQNGGDGKSSQWKFVGTIWKDFVCGIVVLHRLVLVLRRKDCSFDDRLLSSAIAKHKQELKSLEDKLRFAKDVSEANGFLGRETVGSSIFHFWKTLFDEEADKEATKVIRKRILRDLFEPISGKTWDMEIRALPLYSPYVLGKDFAKQELKNEVVRLGVDFSLHVAQLMFLLCDDIRSMLWFCYKLWRVVKRDRNPNSPVVERLLRVIHYVYLKYIKPKNGVYLNDGLSVKLRLAGTTLHYFEFGVPSLDLLVMSLRGEGSFLDGRVRTSMVEEKVKKIEEKLRRGKAVSEANGFRKEAIECTISGLWESLFDKEAKEATQTLKTIKNGILGDLFLPLQNEVAPPPP</sequence>
<name>A0A1J3F3T8_NOCCA</name>
<reference evidence="1" key="1">
    <citation type="submission" date="2016-07" db="EMBL/GenBank/DDBJ databases">
        <title>De novo transcriptome assembly of four accessions of the metal hyperaccumulator plant Noccaea caerulescens.</title>
        <authorList>
            <person name="Blande D."/>
            <person name="Halimaa P."/>
            <person name="Tervahauta A.I."/>
            <person name="Aarts M.G."/>
            <person name="Karenlampi S.O."/>
        </authorList>
    </citation>
    <scope>NUCLEOTIDE SEQUENCE</scope>
</reference>